<accession>A0A2A9LXT0</accession>
<dbReference type="PANTHER" id="PTHR46540:SF1">
    <property type="entry name" value="TETRATRICOPEPTIDE REPEAT PROTEIN 12"/>
    <property type="match status" value="1"/>
</dbReference>
<dbReference type="EMBL" id="NWUJ01000015">
    <property type="protein sequence ID" value="PFH31288.1"/>
    <property type="molecule type" value="Genomic_DNA"/>
</dbReference>
<feature type="compositionally biased region" description="Low complexity" evidence="2">
    <location>
        <begin position="436"/>
        <end position="454"/>
    </location>
</feature>
<feature type="compositionally biased region" description="Polar residues" evidence="2">
    <location>
        <begin position="1639"/>
        <end position="1660"/>
    </location>
</feature>
<feature type="compositionally biased region" description="Basic and acidic residues" evidence="2">
    <location>
        <begin position="728"/>
        <end position="743"/>
    </location>
</feature>
<dbReference type="Proteomes" id="UP000224006">
    <property type="component" value="Unassembled WGS sequence"/>
</dbReference>
<organism evidence="3 4">
    <name type="scientific">Besnoitia besnoiti</name>
    <name type="common">Apicomplexan protozoan</name>
    <dbReference type="NCBI Taxonomy" id="94643"/>
    <lineage>
        <taxon>Eukaryota</taxon>
        <taxon>Sar</taxon>
        <taxon>Alveolata</taxon>
        <taxon>Apicomplexa</taxon>
        <taxon>Conoidasida</taxon>
        <taxon>Coccidia</taxon>
        <taxon>Eucoccidiorida</taxon>
        <taxon>Eimeriorina</taxon>
        <taxon>Sarcocystidae</taxon>
        <taxon>Besnoitia</taxon>
    </lineage>
</organism>
<protein>
    <submittedName>
        <fullName evidence="3">Tetratricopeptide repeat-containing protein</fullName>
    </submittedName>
</protein>
<feature type="region of interest" description="Disordered" evidence="2">
    <location>
        <begin position="1497"/>
        <end position="1568"/>
    </location>
</feature>
<reference evidence="3 4" key="1">
    <citation type="submission" date="2017-09" db="EMBL/GenBank/DDBJ databases">
        <title>Genome sequencing of Besnoitia besnoiti strain Bb-Ger1.</title>
        <authorList>
            <person name="Schares G."/>
            <person name="Venepally P."/>
            <person name="Lorenzi H.A."/>
        </authorList>
    </citation>
    <scope>NUCLEOTIDE SEQUENCE [LARGE SCALE GENOMIC DNA]</scope>
    <source>
        <strain evidence="3 4">Bb-Ger1</strain>
    </source>
</reference>
<dbReference type="SMART" id="SM00028">
    <property type="entry name" value="TPR"/>
    <property type="match status" value="3"/>
</dbReference>
<comment type="caution">
    <text evidence="3">The sequence shown here is derived from an EMBL/GenBank/DDBJ whole genome shotgun (WGS) entry which is preliminary data.</text>
</comment>
<keyword evidence="4" id="KW-1185">Reference proteome</keyword>
<feature type="region of interest" description="Disordered" evidence="2">
    <location>
        <begin position="1034"/>
        <end position="1099"/>
    </location>
</feature>
<feature type="region of interest" description="Disordered" evidence="2">
    <location>
        <begin position="1626"/>
        <end position="1667"/>
    </location>
</feature>
<dbReference type="SUPFAM" id="SSF48452">
    <property type="entry name" value="TPR-like"/>
    <property type="match status" value="1"/>
</dbReference>
<feature type="compositionally biased region" description="Basic and acidic residues" evidence="2">
    <location>
        <begin position="455"/>
        <end position="471"/>
    </location>
</feature>
<dbReference type="PANTHER" id="PTHR46540">
    <property type="entry name" value="TETRATRICOPEPTIDE REPEAT PROTEIN 12"/>
    <property type="match status" value="1"/>
</dbReference>
<dbReference type="RefSeq" id="XP_029215297.1">
    <property type="nucleotide sequence ID" value="XM_029361397.1"/>
</dbReference>
<feature type="compositionally biased region" description="Basic and acidic residues" evidence="2">
    <location>
        <begin position="1540"/>
        <end position="1567"/>
    </location>
</feature>
<feature type="region of interest" description="Disordered" evidence="2">
    <location>
        <begin position="380"/>
        <end position="404"/>
    </location>
</feature>
<evidence type="ECO:0000256" key="2">
    <source>
        <dbReference type="SAM" id="MobiDB-lite"/>
    </source>
</evidence>
<evidence type="ECO:0000313" key="3">
    <source>
        <dbReference type="EMBL" id="PFH31288.1"/>
    </source>
</evidence>
<feature type="compositionally biased region" description="Polar residues" evidence="2">
    <location>
        <begin position="539"/>
        <end position="550"/>
    </location>
</feature>
<sequence length="1761" mass="189143">MAPHSAASPPSGRNAPASDRRDYDVLQRLAALEQAHKAKEAEEFLERVEEVHETIRGLIDGTVDANELERQEERAKWREKAKHIKKEEERAREQEALAMGCEGKGENARRPYTFFCRACLVEFTLPSMTDCSRCGRPVMTREARLAQLEEKVGLLKEEKAKHLTRKARWKQWLNTRKHVRRSKVIHYQTWEIWEPSTDEEERENAAPITPANDPTFQALEKDLKASETQRQSRKRAAIRCKERGNLLLKKGDLVGALEAYDEGLEHRRDVKELWTNKALVLLKLKKYEEVCQAVTTLLEYCEIFEDGYEKSAAACFKALCRRALAQRALHRWEEALCDFRQATRLYPKDCDANSLLKETEMQVLRLRELDSVFNERQTAKESNACTAEKRQSRPAPVSPPFPSASSSVALASISFASAEQTGGSQTGRLVPETPWEGESATAAAALPESAAEGEAAVRGRTNTEEADESKRLAIAGERGSEPDAPAEADSAHRGAHSGRRRTAKETDAKTAGTGLEQERDTAENTAPGRLVARCFSSASTAFPSPRSPTACSPRFLASPPNSSPPPAPSSHERPSPLSSSSSASVSSRCGQVSSPDAGARGAACPPGEAGHPQPALLQPPAVRSLHRLDAVLGDSLRRGRTFASLSGSRLQESLQILREDATARLWFWDFPLALSRGVRQAEEEEGEVGGEREGEETQHAKEAANPQPGPASVSAELHGARDQPGGAEEAREAKGGEQRDASRARQGAVARRREKIGDTSGKIMSPRDVAIEEICAAASQVRRLQREREEWDLRSDSHSGQPASEPAAEAQQGTLATSRTLQVLVACANALRCLHCVCSFTEAAASSAADAAESPPEAAAQEAPSGLRRSSSPSASPSAPVSLWEVCDASASALLTLLGAVRAAGSGAAHGTAPCDREELLAVATAGSSPSSTASPAPGGEGGEGAALGDVKALLLGLLHAFSLQAMSRRKLVEHLLRRRDLGALILDLLAQMRRRPRVPLRAREDAGALLCNLLLERSVQVFVAASARPSGAAGAQAAEGDCGRPRTSRDGSAKGANRGAPRRSRACGREVAREGDRGVPESAESRRVESQAETREETTAQEILPALWDVVHSRVKALTRRQALQARLERMVHEALMDSGGEEEIGDATDTARKIWRELDALQQEATEGAAEKTRGFERRRRFAEALGRLRSAAARKNDASLSQLLAELAEDAPETDQVSADVKQCLSILTNLSRLPALRLAILKNLQRPLYQLTKLLGACAPSSWELPSCRHKPDSPAFSAFSVPTLPAAEFLGLLANLTTPGSATRSTQEDEALGAHQRQLLADEAILTLLRAFIAGTESGGDEANDARARVVRLISQREAELLITRSLTLACRLISAVATSESSASRSPGAGLCCSSPSRPPSPPSSASSASSLTCFCRPLSSGDVARALCPPLCSLLRLPGPAESGAAKSEREGEAGDGVSVVTSHAVQLLCALAQQAPFLATAAEAEAALQSQRGEREAKSEGESAPDSEARRAAQKEECRRGGCASAETQPQDDEKRTPMRQEKSVENEDTERGARDASPHAEASLRLTAILKRVCDLLQAVAPQKYAESEDEMKTPRALIRGNLLLFVGLAAKAQLAATTRNSEKKRGQLSVAQNGNRGAQEGSTPPATSATGRVEPEARAAETFRAPDARHQTDEATEKRDGGDCVLEALDMTGAIFCCIEALRKDVGGPQRNAAVTLAALAQVAKYKPAIVALRGMESLMQIAVPLLLGKK</sequence>
<dbReference type="GO" id="GO:0007288">
    <property type="term" value="P:sperm axoneme assembly"/>
    <property type="evidence" value="ECO:0007669"/>
    <property type="project" value="TreeGrafter"/>
</dbReference>
<keyword evidence="1" id="KW-0175">Coiled coil</keyword>
<name>A0A2A9LXT0_BESBE</name>
<dbReference type="VEuPathDB" id="ToxoDB:BESB_027230"/>
<feature type="compositionally biased region" description="Basic and acidic residues" evidence="2">
    <location>
        <begin position="1500"/>
        <end position="1528"/>
    </location>
</feature>
<feature type="region of interest" description="Disordered" evidence="2">
    <location>
        <begin position="787"/>
        <end position="812"/>
    </location>
</feature>
<feature type="compositionally biased region" description="Basic and acidic residues" evidence="2">
    <location>
        <begin position="689"/>
        <end position="702"/>
    </location>
</feature>
<feature type="compositionally biased region" description="Low complexity" evidence="2">
    <location>
        <begin position="799"/>
        <end position="812"/>
    </location>
</feature>
<feature type="region of interest" description="Disordered" evidence="2">
    <location>
        <begin position="1"/>
        <end position="22"/>
    </location>
</feature>
<dbReference type="InterPro" id="IPR043195">
    <property type="entry name" value="TTC12"/>
</dbReference>
<dbReference type="GO" id="GO:0070286">
    <property type="term" value="P:axonemal dynein complex assembly"/>
    <property type="evidence" value="ECO:0007669"/>
    <property type="project" value="TreeGrafter"/>
</dbReference>
<dbReference type="GeneID" id="40307775"/>
<dbReference type="OrthoDB" id="2942533at2759"/>
<dbReference type="STRING" id="94643.A0A2A9LXT0"/>
<feature type="region of interest" description="Disordered" evidence="2">
    <location>
        <begin position="681"/>
        <end position="764"/>
    </location>
</feature>
<dbReference type="GO" id="GO:0005813">
    <property type="term" value="C:centrosome"/>
    <property type="evidence" value="ECO:0007669"/>
    <property type="project" value="TreeGrafter"/>
</dbReference>
<feature type="compositionally biased region" description="Basic and acidic residues" evidence="2">
    <location>
        <begin position="1068"/>
        <end position="1099"/>
    </location>
</feature>
<feature type="compositionally biased region" description="Basic and acidic residues" evidence="2">
    <location>
        <begin position="787"/>
        <end position="797"/>
    </location>
</feature>
<dbReference type="KEGG" id="bbes:BESB_027230"/>
<dbReference type="Gene3D" id="1.25.40.10">
    <property type="entry name" value="Tetratricopeptide repeat domain"/>
    <property type="match status" value="1"/>
</dbReference>
<feature type="region of interest" description="Disordered" evidence="2">
    <location>
        <begin position="852"/>
        <end position="875"/>
    </location>
</feature>
<gene>
    <name evidence="3" type="ORF">BESB_027230</name>
</gene>
<dbReference type="InterPro" id="IPR011990">
    <property type="entry name" value="TPR-like_helical_dom_sf"/>
</dbReference>
<dbReference type="GO" id="GO:0005737">
    <property type="term" value="C:cytoplasm"/>
    <property type="evidence" value="ECO:0007669"/>
    <property type="project" value="TreeGrafter"/>
</dbReference>
<evidence type="ECO:0000313" key="4">
    <source>
        <dbReference type="Proteomes" id="UP000224006"/>
    </source>
</evidence>
<dbReference type="InterPro" id="IPR019734">
    <property type="entry name" value="TPR_rpt"/>
</dbReference>
<feature type="region of interest" description="Disordered" evidence="2">
    <location>
        <begin position="1388"/>
        <end position="1412"/>
    </location>
</feature>
<feature type="compositionally biased region" description="Basic residues" evidence="2">
    <location>
        <begin position="493"/>
        <end position="502"/>
    </location>
</feature>
<feature type="compositionally biased region" description="Basic and acidic residues" evidence="2">
    <location>
        <begin position="1042"/>
        <end position="1053"/>
    </location>
</feature>
<feature type="compositionally biased region" description="Low complexity" evidence="2">
    <location>
        <begin position="575"/>
        <end position="595"/>
    </location>
</feature>
<feature type="region of interest" description="Disordered" evidence="2">
    <location>
        <begin position="539"/>
        <end position="617"/>
    </location>
</feature>
<evidence type="ECO:0000256" key="1">
    <source>
        <dbReference type="SAM" id="Coils"/>
    </source>
</evidence>
<proteinExistence type="predicted"/>
<feature type="region of interest" description="Disordered" evidence="2">
    <location>
        <begin position="418"/>
        <end position="527"/>
    </location>
</feature>
<feature type="coiled-coil region" evidence="1">
    <location>
        <begin position="138"/>
        <end position="165"/>
    </location>
</feature>